<dbReference type="Gene3D" id="3.20.20.370">
    <property type="entry name" value="Glycoside hydrolase/deacetylase"/>
    <property type="match status" value="1"/>
</dbReference>
<gene>
    <name evidence="2" type="primary">cDA1</name>
    <name evidence="2" type="ORF">HSEST_2204</name>
</gene>
<sequence>MGTSDSTVPAVLSIDLEYFSHTPAYRTAAGTTNESAVGREAIPTILNALAETDSTATFFTVSEMLEETPEVVETIADTGHEIGSHTHTHKHLSELSAAQRREELATSRRRLESVTDQSVVGFRAPSFDITEDHFELLEATGYEYDSSVVPCRSIPGWYGGEYDETRPVSAAEIDPTAPTALTELPVAVMPGVGLPLTGTWIRFFGVRYTILGMRLLARRGIPPVLYIHPWELVDLPRVEGVPARVYVRTGAYMRRALRRILAEPYEFVAANTVVEDRVLYGRG</sequence>
<dbReference type="GeneID" id="68858836"/>
<accession>A0A897NYQ6</accession>
<dbReference type="PANTHER" id="PTHR47561:SF1">
    <property type="entry name" value="POLYSACCHARIDE DEACETYLASE FAMILY PROTEIN (AFU_ORTHOLOGUE AFUA_6G05030)"/>
    <property type="match status" value="1"/>
</dbReference>
<dbReference type="AlphaFoldDB" id="A0A897NYQ6"/>
<dbReference type="InterPro" id="IPR011330">
    <property type="entry name" value="Glyco_hydro/deAcase_b/a-brl"/>
</dbReference>
<protein>
    <submittedName>
        <fullName evidence="2">Peptidoglycan/xylan/chitin deacetylase, PgdA/CDA1 family</fullName>
    </submittedName>
</protein>
<dbReference type="CDD" id="cd10941">
    <property type="entry name" value="CE4_PuuE_HpPgdA_like_2"/>
    <property type="match status" value="1"/>
</dbReference>
<dbReference type="InterPro" id="IPR022560">
    <property type="entry name" value="DUF3473"/>
</dbReference>
<dbReference type="Pfam" id="PF11959">
    <property type="entry name" value="DUF3473"/>
    <property type="match status" value="1"/>
</dbReference>
<dbReference type="PANTHER" id="PTHR47561">
    <property type="entry name" value="POLYSACCHARIDE DEACETYLASE FAMILY PROTEIN (AFU_ORTHOLOGUE AFUA_6G05030)"/>
    <property type="match status" value="1"/>
</dbReference>
<dbReference type="PROSITE" id="PS51677">
    <property type="entry name" value="NODB"/>
    <property type="match status" value="1"/>
</dbReference>
<dbReference type="SUPFAM" id="SSF88713">
    <property type="entry name" value="Glycoside hydrolase/deacetylase"/>
    <property type="match status" value="1"/>
</dbReference>
<organism evidence="2 3">
    <name type="scientific">Halapricum desulfuricans</name>
    <dbReference type="NCBI Taxonomy" id="2841257"/>
    <lineage>
        <taxon>Archaea</taxon>
        <taxon>Methanobacteriati</taxon>
        <taxon>Methanobacteriota</taxon>
        <taxon>Stenosarchaea group</taxon>
        <taxon>Halobacteria</taxon>
        <taxon>Halobacteriales</taxon>
        <taxon>Haloarculaceae</taxon>
        <taxon>Halapricum</taxon>
    </lineage>
</organism>
<dbReference type="GO" id="GO:0016810">
    <property type="term" value="F:hydrolase activity, acting on carbon-nitrogen (but not peptide) bonds"/>
    <property type="evidence" value="ECO:0007669"/>
    <property type="project" value="InterPro"/>
</dbReference>
<dbReference type="RefSeq" id="WP_229120973.1">
    <property type="nucleotide sequence ID" value="NZ_CP064791.1"/>
</dbReference>
<dbReference type="EMBL" id="CP064791">
    <property type="protein sequence ID" value="QSG15719.1"/>
    <property type="molecule type" value="Genomic_DNA"/>
</dbReference>
<dbReference type="GO" id="GO:0005975">
    <property type="term" value="P:carbohydrate metabolic process"/>
    <property type="evidence" value="ECO:0007669"/>
    <property type="project" value="InterPro"/>
</dbReference>
<evidence type="ECO:0000259" key="1">
    <source>
        <dbReference type="PROSITE" id="PS51677"/>
    </source>
</evidence>
<dbReference type="Proteomes" id="UP000663292">
    <property type="component" value="Chromosome"/>
</dbReference>
<evidence type="ECO:0000313" key="3">
    <source>
        <dbReference type="Proteomes" id="UP000663292"/>
    </source>
</evidence>
<evidence type="ECO:0000313" key="2">
    <source>
        <dbReference type="EMBL" id="QSG15719.1"/>
    </source>
</evidence>
<keyword evidence="3" id="KW-1185">Reference proteome</keyword>
<reference evidence="2 3" key="1">
    <citation type="submission" date="2020-11" db="EMBL/GenBank/DDBJ databases">
        <title>Carbohydrate-dependent, anaerobic sulfur respiration: A novel catabolism in halophilic archaea.</title>
        <authorList>
            <person name="Sorokin D.Y."/>
            <person name="Messina E."/>
            <person name="Smedile F."/>
            <person name="La Cono V."/>
            <person name="Hallsworth J.E."/>
            <person name="Yakimov M.M."/>
        </authorList>
    </citation>
    <scope>NUCLEOTIDE SEQUENCE [LARGE SCALE GENOMIC DNA]</scope>
    <source>
        <strain evidence="2 3">HSR-Est</strain>
    </source>
</reference>
<dbReference type="InterPro" id="IPR045235">
    <property type="entry name" value="PuuE_HpPgdA-like"/>
</dbReference>
<dbReference type="InterPro" id="IPR002509">
    <property type="entry name" value="NODB_dom"/>
</dbReference>
<dbReference type="Pfam" id="PF01522">
    <property type="entry name" value="Polysacc_deac_1"/>
    <property type="match status" value="1"/>
</dbReference>
<name>A0A897NYQ6_9EURY</name>
<proteinExistence type="predicted"/>
<feature type="domain" description="NodB homology" evidence="1">
    <location>
        <begin position="26"/>
        <end position="283"/>
    </location>
</feature>